<organism evidence="3 4">
    <name type="scientific">Discostella pseudostelligera</name>
    <dbReference type="NCBI Taxonomy" id="259834"/>
    <lineage>
        <taxon>Eukaryota</taxon>
        <taxon>Sar</taxon>
        <taxon>Stramenopiles</taxon>
        <taxon>Ochrophyta</taxon>
        <taxon>Bacillariophyta</taxon>
        <taxon>Coscinodiscophyceae</taxon>
        <taxon>Thalassiosirophycidae</taxon>
        <taxon>Stephanodiscales</taxon>
        <taxon>Stephanodiscaceae</taxon>
        <taxon>Discostella</taxon>
    </lineage>
</organism>
<feature type="transmembrane region" description="Helical" evidence="2">
    <location>
        <begin position="436"/>
        <end position="462"/>
    </location>
</feature>
<feature type="region of interest" description="Disordered" evidence="1">
    <location>
        <begin position="108"/>
        <end position="129"/>
    </location>
</feature>
<keyword evidence="2" id="KW-0472">Membrane</keyword>
<accession>A0ABD3MS45</accession>
<keyword evidence="2" id="KW-0812">Transmembrane</keyword>
<dbReference type="EMBL" id="JALLBG020000080">
    <property type="protein sequence ID" value="KAL3766790.1"/>
    <property type="molecule type" value="Genomic_DNA"/>
</dbReference>
<feature type="transmembrane region" description="Helical" evidence="2">
    <location>
        <begin position="468"/>
        <end position="486"/>
    </location>
</feature>
<evidence type="ECO:0000313" key="4">
    <source>
        <dbReference type="Proteomes" id="UP001530293"/>
    </source>
</evidence>
<feature type="compositionally biased region" description="Low complexity" evidence="1">
    <location>
        <begin position="369"/>
        <end position="382"/>
    </location>
</feature>
<gene>
    <name evidence="3" type="ORF">ACHAWU_007453</name>
</gene>
<dbReference type="Proteomes" id="UP001530293">
    <property type="component" value="Unassembled WGS sequence"/>
</dbReference>
<sequence length="508" mass="56489">MADYSKSLLDEPDHYVVNVNDNADDDETELVVRVQQQAEVENNYSASASSSSSSAAAAAAANIQLSSISSSSPSCTHEQLQQQQQQYHHEQQQQQHFYEQAQYSYHEQQQQQLPQMQQNHQQPPLHSPLHLQNSEIQSSDHLPIKVRNLNNSSNTNNNSSGNLLHYFKGSIHLAFLSHLCFVIASLFYIKLSFIQLSWIQYTMIENDLTTEILMTDDDVTWNTWANENQGEYREAPTYLQLTRLTYGDDYTKWCTRGAAFFVLVGTLDWLRYCDKWNVFMILAGLAGLMSGYSQSQRAAAIWETISVHLYFLESITLLKRVHYYPMESVNVGEGSMVSSLSTTNKVDDNGIVVVAVGDHYLESSSGGCNVVGRRSSSSSSSSGGTGGRDHGGGGFGDNGSVCTGISNHDGCIRDAATYINEHHATDYPCFRVGDMFFFLGGMLDIVGSYISLAGMVGIWIAYTDLVACFLWLGCALIAISAEIYYLQKQVATCIENGEEYDLGCLHCY</sequence>
<feature type="region of interest" description="Disordered" evidence="1">
    <location>
        <begin position="369"/>
        <end position="392"/>
    </location>
</feature>
<dbReference type="AlphaFoldDB" id="A0ABD3MS45"/>
<proteinExistence type="predicted"/>
<feature type="compositionally biased region" description="Low complexity" evidence="1">
    <location>
        <begin position="108"/>
        <end position="124"/>
    </location>
</feature>
<comment type="caution">
    <text evidence="3">The sequence shown here is derived from an EMBL/GenBank/DDBJ whole genome shotgun (WGS) entry which is preliminary data.</text>
</comment>
<protein>
    <submittedName>
        <fullName evidence="3">Uncharacterized protein</fullName>
    </submittedName>
</protein>
<evidence type="ECO:0000256" key="2">
    <source>
        <dbReference type="SAM" id="Phobius"/>
    </source>
</evidence>
<feature type="transmembrane region" description="Helical" evidence="2">
    <location>
        <begin position="169"/>
        <end position="189"/>
    </location>
</feature>
<keyword evidence="2" id="KW-1133">Transmembrane helix</keyword>
<feature type="region of interest" description="Disordered" evidence="1">
    <location>
        <begin position="68"/>
        <end position="96"/>
    </location>
</feature>
<evidence type="ECO:0000256" key="1">
    <source>
        <dbReference type="SAM" id="MobiDB-lite"/>
    </source>
</evidence>
<reference evidence="3 4" key="1">
    <citation type="submission" date="2024-10" db="EMBL/GenBank/DDBJ databases">
        <title>Updated reference genomes for cyclostephanoid diatoms.</title>
        <authorList>
            <person name="Roberts W.R."/>
            <person name="Alverson A.J."/>
        </authorList>
    </citation>
    <scope>NUCLEOTIDE SEQUENCE [LARGE SCALE GENOMIC DNA]</scope>
    <source>
        <strain evidence="3 4">AJA232-27</strain>
    </source>
</reference>
<evidence type="ECO:0000313" key="3">
    <source>
        <dbReference type="EMBL" id="KAL3766790.1"/>
    </source>
</evidence>
<name>A0ABD3MS45_9STRA</name>
<keyword evidence="4" id="KW-1185">Reference proteome</keyword>